<accession>A0A1I8NN50</accession>
<dbReference type="AlphaFoldDB" id="A0A1I8NN50"/>
<evidence type="ECO:0000313" key="1">
    <source>
        <dbReference type="EnsemblMetazoa" id="SCAU000529-PA"/>
    </source>
</evidence>
<sequence>MKSGVICLLQKRLLQRVGGKDVTCFIKMAIKTVISDELAVNLTWRGTSEKPSIQQFSIINLIADLSHLNYKTASVFDINRVCQQHFLHAKNRVNRKLKTVNH</sequence>
<evidence type="ECO:0008006" key="3">
    <source>
        <dbReference type="Google" id="ProtNLM"/>
    </source>
</evidence>
<evidence type="ECO:0000313" key="2">
    <source>
        <dbReference type="Proteomes" id="UP000095300"/>
    </source>
</evidence>
<reference evidence="1" key="1">
    <citation type="submission" date="2020-05" db="UniProtKB">
        <authorList>
            <consortium name="EnsemblMetazoa"/>
        </authorList>
    </citation>
    <scope>IDENTIFICATION</scope>
    <source>
        <strain evidence="1">USDA</strain>
    </source>
</reference>
<name>A0A1I8NN50_STOCA</name>
<proteinExistence type="predicted"/>
<dbReference type="EnsemblMetazoa" id="SCAU000529-RA">
    <property type="protein sequence ID" value="SCAU000529-PA"/>
    <property type="gene ID" value="SCAU000529"/>
</dbReference>
<gene>
    <name evidence="1" type="primary">106085276</name>
</gene>
<protein>
    <recommendedName>
        <fullName evidence="3">DUF4806 domain-containing protein</fullName>
    </recommendedName>
</protein>
<dbReference type="Proteomes" id="UP000095300">
    <property type="component" value="Unassembled WGS sequence"/>
</dbReference>
<keyword evidence="2" id="KW-1185">Reference proteome</keyword>
<organism evidence="1 2">
    <name type="scientific">Stomoxys calcitrans</name>
    <name type="common">Stable fly</name>
    <name type="synonym">Conops calcitrans</name>
    <dbReference type="NCBI Taxonomy" id="35570"/>
    <lineage>
        <taxon>Eukaryota</taxon>
        <taxon>Metazoa</taxon>
        <taxon>Ecdysozoa</taxon>
        <taxon>Arthropoda</taxon>
        <taxon>Hexapoda</taxon>
        <taxon>Insecta</taxon>
        <taxon>Pterygota</taxon>
        <taxon>Neoptera</taxon>
        <taxon>Endopterygota</taxon>
        <taxon>Diptera</taxon>
        <taxon>Brachycera</taxon>
        <taxon>Muscomorpha</taxon>
        <taxon>Muscoidea</taxon>
        <taxon>Muscidae</taxon>
        <taxon>Stomoxys</taxon>
    </lineage>
</organism>
<dbReference type="VEuPathDB" id="VectorBase:SCAU000529"/>